<dbReference type="GO" id="GO:0016853">
    <property type="term" value="F:isomerase activity"/>
    <property type="evidence" value="ECO:0007669"/>
    <property type="project" value="UniProtKB-KW"/>
</dbReference>
<organism evidence="3">
    <name type="scientific">Verticillium alfalfae (strain VaMs.102 / ATCC MYA-4576 / FGSC 10136)</name>
    <name type="common">Verticillium wilt of alfalfa</name>
    <name type="synonym">Verticillium albo-atrum</name>
    <dbReference type="NCBI Taxonomy" id="526221"/>
    <lineage>
        <taxon>Eukaryota</taxon>
        <taxon>Fungi</taxon>
        <taxon>Dikarya</taxon>
        <taxon>Ascomycota</taxon>
        <taxon>Pezizomycotina</taxon>
        <taxon>Sordariomycetes</taxon>
        <taxon>Hypocreomycetidae</taxon>
        <taxon>Glomerellales</taxon>
        <taxon>Plectosphaerellaceae</taxon>
        <taxon>Verticillium</taxon>
    </lineage>
</organism>
<dbReference type="SUPFAM" id="SSF50891">
    <property type="entry name" value="Cyclophilin-like"/>
    <property type="match status" value="1"/>
</dbReference>
<dbReference type="Proteomes" id="UP000008698">
    <property type="component" value="Unassembled WGS sequence"/>
</dbReference>
<protein>
    <submittedName>
        <fullName evidence="2">Peptidyl-prolyl cis-trans isomerase</fullName>
    </submittedName>
</protein>
<dbReference type="InterPro" id="IPR029000">
    <property type="entry name" value="Cyclophilin-like_dom_sf"/>
</dbReference>
<feature type="compositionally biased region" description="Low complexity" evidence="1">
    <location>
        <begin position="34"/>
        <end position="56"/>
    </location>
</feature>
<keyword evidence="2" id="KW-0413">Isomerase</keyword>
<dbReference type="HOGENOM" id="CLU_2777812_0_0_1"/>
<accession>C9SAD2</accession>
<name>C9SAD2_VERA1</name>
<dbReference type="AlphaFoldDB" id="C9SAD2"/>
<gene>
    <name evidence="2" type="ORF">VDBG_01518</name>
</gene>
<dbReference type="KEGG" id="val:VDBG_01518"/>
<dbReference type="GeneID" id="9533413"/>
<reference evidence="3" key="1">
    <citation type="journal article" date="2011" name="PLoS Pathog.">
        <title>Comparative genomics yields insights into niche adaptation of plant vascular wilt pathogens.</title>
        <authorList>
            <person name="Klosterman S.J."/>
            <person name="Subbarao K.V."/>
            <person name="Kang S."/>
            <person name="Veronese P."/>
            <person name="Gold S.E."/>
            <person name="Thomma B.P.H.J."/>
            <person name="Chen Z."/>
            <person name="Henrissat B."/>
            <person name="Lee Y.-H."/>
            <person name="Park J."/>
            <person name="Garcia-Pedrajas M.D."/>
            <person name="Barbara D.J."/>
            <person name="Anchieta A."/>
            <person name="de Jonge R."/>
            <person name="Santhanam P."/>
            <person name="Maruthachalam K."/>
            <person name="Atallah Z."/>
            <person name="Amyotte S.G."/>
            <person name="Paz Z."/>
            <person name="Inderbitzin P."/>
            <person name="Hayes R.J."/>
            <person name="Heiman D.I."/>
            <person name="Young S."/>
            <person name="Zeng Q."/>
            <person name="Engels R."/>
            <person name="Galagan J."/>
            <person name="Cuomo C.A."/>
            <person name="Dobinson K.F."/>
            <person name="Ma L.-J."/>
        </authorList>
    </citation>
    <scope>NUCLEOTIDE SEQUENCE [LARGE SCALE GENOMIC DNA]</scope>
    <source>
        <strain evidence="3">VaMs.102 / ATCC MYA-4576 / FGSC 10136</strain>
    </source>
</reference>
<keyword evidence="3" id="KW-1185">Reference proteome</keyword>
<dbReference type="RefSeq" id="XP_003007330.1">
    <property type="nucleotide sequence ID" value="XM_003007284.1"/>
</dbReference>
<dbReference type="STRING" id="526221.C9SAD2"/>
<dbReference type="OrthoDB" id="271386at2759"/>
<evidence type="ECO:0000313" key="3">
    <source>
        <dbReference type="Proteomes" id="UP000008698"/>
    </source>
</evidence>
<proteinExistence type="predicted"/>
<sequence length="69" mass="7329">MSVTLHTTLGDLKIEIFCESVPKTAEVSFLSELRSAARPRPDSSSSPNMPRTSSPSAPRATTMPPPSTA</sequence>
<evidence type="ECO:0000313" key="2">
    <source>
        <dbReference type="EMBL" id="EEY15409.1"/>
    </source>
</evidence>
<evidence type="ECO:0000256" key="1">
    <source>
        <dbReference type="SAM" id="MobiDB-lite"/>
    </source>
</evidence>
<dbReference type="EMBL" id="DS985215">
    <property type="protein sequence ID" value="EEY15409.1"/>
    <property type="molecule type" value="Genomic_DNA"/>
</dbReference>
<feature type="region of interest" description="Disordered" evidence="1">
    <location>
        <begin position="34"/>
        <end position="69"/>
    </location>
</feature>